<keyword evidence="2" id="KW-0472">Membrane</keyword>
<feature type="compositionally biased region" description="Pro residues" evidence="1">
    <location>
        <begin position="122"/>
        <end position="133"/>
    </location>
</feature>
<dbReference type="EMBL" id="CDMZ01003553">
    <property type="protein sequence ID" value="CEM46782.1"/>
    <property type="molecule type" value="Genomic_DNA"/>
</dbReference>
<sequence length="153" mass="16320">MRLMVQAGAYDCLYLMIFSIVLITVGGVLVMMGFLTGGEETNWAFVGAGLALFFIGAFLATWNESRWKKKRNGATVGGVTMVAAQPQNVTMTVQGPGKETPTHMQPSSYGGGDYDHVTPTQPQVPPQQPPQAQPPSYFSNQDSPAPNGPVTAV</sequence>
<proteinExistence type="predicted"/>
<evidence type="ECO:0000313" key="3">
    <source>
        <dbReference type="EMBL" id="CEM46782.1"/>
    </source>
</evidence>
<keyword evidence="2" id="KW-1133">Transmembrane helix</keyword>
<dbReference type="AlphaFoldDB" id="A0A0G4HR76"/>
<evidence type="ECO:0000256" key="1">
    <source>
        <dbReference type="SAM" id="MobiDB-lite"/>
    </source>
</evidence>
<keyword evidence="2" id="KW-0812">Transmembrane</keyword>
<name>A0A0G4HR76_9ALVE</name>
<feature type="transmembrane region" description="Helical" evidence="2">
    <location>
        <begin position="43"/>
        <end position="62"/>
    </location>
</feature>
<feature type="transmembrane region" description="Helical" evidence="2">
    <location>
        <begin position="12"/>
        <end position="37"/>
    </location>
</feature>
<reference evidence="3" key="1">
    <citation type="submission" date="2014-11" db="EMBL/GenBank/DDBJ databases">
        <authorList>
            <person name="Otto D Thomas"/>
            <person name="Naeem Raeece"/>
        </authorList>
    </citation>
    <scope>NUCLEOTIDE SEQUENCE</scope>
</reference>
<accession>A0A0G4HR76</accession>
<organism evidence="3">
    <name type="scientific">Chromera velia CCMP2878</name>
    <dbReference type="NCBI Taxonomy" id="1169474"/>
    <lineage>
        <taxon>Eukaryota</taxon>
        <taxon>Sar</taxon>
        <taxon>Alveolata</taxon>
        <taxon>Colpodellida</taxon>
        <taxon>Chromeraceae</taxon>
        <taxon>Chromera</taxon>
    </lineage>
</organism>
<evidence type="ECO:0000256" key="2">
    <source>
        <dbReference type="SAM" id="Phobius"/>
    </source>
</evidence>
<gene>
    <name evidence="3" type="ORF">Cvel_30492</name>
</gene>
<protein>
    <submittedName>
        <fullName evidence="3">Uncharacterized protein</fullName>
    </submittedName>
</protein>
<dbReference type="VEuPathDB" id="CryptoDB:Cvel_30492"/>
<feature type="region of interest" description="Disordered" evidence="1">
    <location>
        <begin position="90"/>
        <end position="153"/>
    </location>
</feature>